<dbReference type="AlphaFoldDB" id="A0A3B0S0D7"/>
<evidence type="ECO:0000313" key="9">
    <source>
        <dbReference type="EMBL" id="VAV96721.1"/>
    </source>
</evidence>
<dbReference type="InterPro" id="IPR004568">
    <property type="entry name" value="Ppantetheine-prot_Trfase_dom"/>
</dbReference>
<evidence type="ECO:0000256" key="3">
    <source>
        <dbReference type="ARBA" id="ARBA00022723"/>
    </source>
</evidence>
<dbReference type="GO" id="GO:0008897">
    <property type="term" value="F:holo-[acyl-carrier-protein] synthase activity"/>
    <property type="evidence" value="ECO:0007669"/>
    <property type="project" value="UniProtKB-EC"/>
</dbReference>
<sequence length="128" mass="14285">PPMEIIGLGVDLAEVSRVRRLLAKDPDAFRRRCFTDIEWEYAHRFSDPSERLAARFAGKEAVMKSMFTGWRRIPWRDIEITGGGPPGVNLFGKAKQRAAMLGIVDVKITVTHTGDTAMVFVVSVGEHT</sequence>
<evidence type="ECO:0000256" key="7">
    <source>
        <dbReference type="ARBA" id="ARBA00023160"/>
    </source>
</evidence>
<dbReference type="GO" id="GO:0000287">
    <property type="term" value="F:magnesium ion binding"/>
    <property type="evidence" value="ECO:0007669"/>
    <property type="project" value="InterPro"/>
</dbReference>
<feature type="non-terminal residue" evidence="9">
    <location>
        <position position="1"/>
    </location>
</feature>
<dbReference type="EC" id="2.7.8.7" evidence="9"/>
<dbReference type="NCBIfam" id="TIGR00556">
    <property type="entry name" value="pantethn_trn"/>
    <property type="match status" value="1"/>
</dbReference>
<dbReference type="EMBL" id="UOEI01000185">
    <property type="protein sequence ID" value="VAV96721.1"/>
    <property type="molecule type" value="Genomic_DNA"/>
</dbReference>
<proteinExistence type="inferred from homology"/>
<dbReference type="HAMAP" id="MF_00101">
    <property type="entry name" value="AcpS"/>
    <property type="match status" value="1"/>
</dbReference>
<keyword evidence="7" id="KW-0275">Fatty acid biosynthesis</keyword>
<evidence type="ECO:0000259" key="8">
    <source>
        <dbReference type="Pfam" id="PF01648"/>
    </source>
</evidence>
<feature type="domain" description="4'-phosphopantetheinyl transferase" evidence="8">
    <location>
        <begin position="7"/>
        <end position="99"/>
    </location>
</feature>
<keyword evidence="2 9" id="KW-0808">Transferase</keyword>
<evidence type="ECO:0000256" key="1">
    <source>
        <dbReference type="ARBA" id="ARBA00022516"/>
    </source>
</evidence>
<dbReference type="InterPro" id="IPR037143">
    <property type="entry name" value="4-PPantetheinyl_Trfase_dom_sf"/>
</dbReference>
<evidence type="ECO:0000256" key="5">
    <source>
        <dbReference type="ARBA" id="ARBA00022842"/>
    </source>
</evidence>
<dbReference type="InterPro" id="IPR008278">
    <property type="entry name" value="4-PPantetheinyl_Trfase_dom"/>
</dbReference>
<evidence type="ECO:0000256" key="4">
    <source>
        <dbReference type="ARBA" id="ARBA00022832"/>
    </source>
</evidence>
<dbReference type="GO" id="GO:0006633">
    <property type="term" value="P:fatty acid biosynthetic process"/>
    <property type="evidence" value="ECO:0007669"/>
    <property type="project" value="UniProtKB-KW"/>
</dbReference>
<dbReference type="SUPFAM" id="SSF56214">
    <property type="entry name" value="4'-phosphopantetheinyl transferase"/>
    <property type="match status" value="1"/>
</dbReference>
<organism evidence="9">
    <name type="scientific">hydrothermal vent metagenome</name>
    <dbReference type="NCBI Taxonomy" id="652676"/>
    <lineage>
        <taxon>unclassified sequences</taxon>
        <taxon>metagenomes</taxon>
        <taxon>ecological metagenomes</taxon>
    </lineage>
</organism>
<dbReference type="Pfam" id="PF01648">
    <property type="entry name" value="ACPS"/>
    <property type="match status" value="1"/>
</dbReference>
<keyword evidence="4" id="KW-0276">Fatty acid metabolism</keyword>
<reference evidence="9" key="1">
    <citation type="submission" date="2018-06" db="EMBL/GenBank/DDBJ databases">
        <authorList>
            <person name="Zhirakovskaya E."/>
        </authorList>
    </citation>
    <scope>NUCLEOTIDE SEQUENCE</scope>
</reference>
<keyword evidence="1" id="KW-0444">Lipid biosynthesis</keyword>
<dbReference type="InterPro" id="IPR002582">
    <property type="entry name" value="ACPS"/>
</dbReference>
<evidence type="ECO:0000256" key="6">
    <source>
        <dbReference type="ARBA" id="ARBA00023098"/>
    </source>
</evidence>
<name>A0A3B0S0D7_9ZZZZ</name>
<dbReference type="Gene3D" id="3.90.470.20">
    <property type="entry name" value="4'-phosphopantetheinyl transferase domain"/>
    <property type="match status" value="1"/>
</dbReference>
<keyword evidence="3" id="KW-0479">Metal-binding</keyword>
<evidence type="ECO:0000256" key="2">
    <source>
        <dbReference type="ARBA" id="ARBA00022679"/>
    </source>
</evidence>
<keyword evidence="6" id="KW-0443">Lipid metabolism</keyword>
<protein>
    <submittedName>
        <fullName evidence="9">Holo-[acyl-carrier-protein] synthase</fullName>
        <ecNumber evidence="9">2.7.8.7</ecNumber>
    </submittedName>
</protein>
<keyword evidence="5" id="KW-0460">Magnesium</keyword>
<gene>
    <name evidence="9" type="ORF">MNBD_ACTINO01-1273</name>
</gene>
<accession>A0A3B0S0D7</accession>